<dbReference type="PANTHER" id="PTHR43331:SF1">
    <property type="entry name" value="HOMOSERINE DEHYDROGENASE"/>
    <property type="match status" value="1"/>
</dbReference>
<evidence type="ECO:0000259" key="10">
    <source>
        <dbReference type="Pfam" id="PF00742"/>
    </source>
</evidence>
<evidence type="ECO:0000256" key="9">
    <source>
        <dbReference type="ARBA" id="ARBA00023167"/>
    </source>
</evidence>
<dbReference type="SUPFAM" id="SSF51735">
    <property type="entry name" value="NAD(P)-binding Rossmann-fold domains"/>
    <property type="match status" value="1"/>
</dbReference>
<dbReference type="NCBIfam" id="NF004976">
    <property type="entry name" value="PRK06349.1"/>
    <property type="match status" value="1"/>
</dbReference>
<accession>A0ABN2S1Q1</accession>
<dbReference type="Pfam" id="PF00742">
    <property type="entry name" value="Homoserine_dh"/>
    <property type="match status" value="1"/>
</dbReference>
<comment type="pathway">
    <text evidence="1">Amino-acid biosynthesis; L-threonine biosynthesis; L-threonine from L-aspartate: step 3/5.</text>
</comment>
<dbReference type="InterPro" id="IPR001342">
    <property type="entry name" value="HDH_cat"/>
</dbReference>
<comment type="pathway">
    <text evidence="2">Amino-acid biosynthesis; L-methionine biosynthesis via de novo pathway; L-homoserine from L-aspartate: step 3/3.</text>
</comment>
<dbReference type="Pfam" id="PF03447">
    <property type="entry name" value="NAD_binding_3"/>
    <property type="match status" value="1"/>
</dbReference>
<dbReference type="SUPFAM" id="SSF55347">
    <property type="entry name" value="Glyceraldehyde-3-phosphate dehydrogenase-like, C-terminal domain"/>
    <property type="match status" value="1"/>
</dbReference>
<evidence type="ECO:0000313" key="13">
    <source>
        <dbReference type="Proteomes" id="UP001501585"/>
    </source>
</evidence>
<evidence type="ECO:0000256" key="6">
    <source>
        <dbReference type="ARBA" id="ARBA00022605"/>
    </source>
</evidence>
<dbReference type="InterPro" id="IPR022697">
    <property type="entry name" value="HDH_short"/>
</dbReference>
<proteinExistence type="inferred from homology"/>
<feature type="domain" description="Homoserine dehydrogenase catalytic" evidence="10">
    <location>
        <begin position="144"/>
        <end position="326"/>
    </location>
</feature>
<dbReference type="EC" id="1.1.1.3" evidence="4"/>
<keyword evidence="8" id="KW-0560">Oxidoreductase</keyword>
<dbReference type="Gene3D" id="3.40.50.720">
    <property type="entry name" value="NAD(P)-binding Rossmann-like Domain"/>
    <property type="match status" value="1"/>
</dbReference>
<comment type="similarity">
    <text evidence="3">Belongs to the homoserine dehydrogenase family.</text>
</comment>
<evidence type="ECO:0000256" key="3">
    <source>
        <dbReference type="ARBA" id="ARBA00006753"/>
    </source>
</evidence>
<dbReference type="PANTHER" id="PTHR43331">
    <property type="entry name" value="HOMOSERINE DEHYDROGENASE"/>
    <property type="match status" value="1"/>
</dbReference>
<evidence type="ECO:0000256" key="4">
    <source>
        <dbReference type="ARBA" id="ARBA00013213"/>
    </source>
</evidence>
<evidence type="ECO:0000256" key="8">
    <source>
        <dbReference type="ARBA" id="ARBA00023002"/>
    </source>
</evidence>
<evidence type="ECO:0000256" key="2">
    <source>
        <dbReference type="ARBA" id="ARBA00005062"/>
    </source>
</evidence>
<keyword evidence="9" id="KW-0486">Methionine biosynthesis</keyword>
<evidence type="ECO:0000313" key="12">
    <source>
        <dbReference type="EMBL" id="GAA1978885.1"/>
    </source>
</evidence>
<evidence type="ECO:0000256" key="7">
    <source>
        <dbReference type="ARBA" id="ARBA00022697"/>
    </source>
</evidence>
<feature type="domain" description="Aspartate/homoserine dehydrogenase NAD-binding" evidence="11">
    <location>
        <begin position="19"/>
        <end position="136"/>
    </location>
</feature>
<organism evidence="12 13">
    <name type="scientific">Nocardiopsis rhodophaea</name>
    <dbReference type="NCBI Taxonomy" id="280238"/>
    <lineage>
        <taxon>Bacteria</taxon>
        <taxon>Bacillati</taxon>
        <taxon>Actinomycetota</taxon>
        <taxon>Actinomycetes</taxon>
        <taxon>Streptosporangiales</taxon>
        <taxon>Nocardiopsidaceae</taxon>
        <taxon>Nocardiopsis</taxon>
    </lineage>
</organism>
<dbReference type="EMBL" id="BAAAPC010000001">
    <property type="protein sequence ID" value="GAA1978885.1"/>
    <property type="molecule type" value="Genomic_DNA"/>
</dbReference>
<evidence type="ECO:0000256" key="1">
    <source>
        <dbReference type="ARBA" id="ARBA00005056"/>
    </source>
</evidence>
<evidence type="ECO:0000259" key="11">
    <source>
        <dbReference type="Pfam" id="PF03447"/>
    </source>
</evidence>
<dbReference type="InterPro" id="IPR005106">
    <property type="entry name" value="Asp/hSer_DH_NAD-bd"/>
</dbReference>
<keyword evidence="6" id="KW-0028">Amino-acid biosynthesis</keyword>
<dbReference type="InterPro" id="IPR036291">
    <property type="entry name" value="NAD(P)-bd_dom_sf"/>
</dbReference>
<reference evidence="12 13" key="1">
    <citation type="journal article" date="2019" name="Int. J. Syst. Evol. Microbiol.">
        <title>The Global Catalogue of Microorganisms (GCM) 10K type strain sequencing project: providing services to taxonomists for standard genome sequencing and annotation.</title>
        <authorList>
            <consortium name="The Broad Institute Genomics Platform"/>
            <consortium name="The Broad Institute Genome Sequencing Center for Infectious Disease"/>
            <person name="Wu L."/>
            <person name="Ma J."/>
        </authorList>
    </citation>
    <scope>NUCLEOTIDE SEQUENCE [LARGE SCALE GENOMIC DNA]</scope>
    <source>
        <strain evidence="12 13">JCM 15313</strain>
    </source>
</reference>
<sequence length="335" mass="35303">MPWFTTDSPSRVINVALLGNGTVGKEVAQCITERHEELRARSGVAVQLAGVAVGEPSRHPEVPRSLLTTDPYSLATRADVDVVIEAMGGLDPAYPVVSSALESGRPVVTANKELVASYWSQLHKSAAAGHSDFRYEAAVAGAIPLVTPLRQSLSGDRISNFTGILNGTCNYILTAMDIHDQPFDAALQEAIDLGYAEADYARDVKGIDTADKAAILASLSFDTVVDRAAINCEGITNVSITDIRSARDRGHVIKLIASCQRPTHDDDNVPLEIDVRPTAIPRSHPLATVSGATNGIEIEAALAGNLLLCGPGAGGQPTASAILGDLFTVIRNTYA</sequence>
<dbReference type="Gene3D" id="3.30.360.10">
    <property type="entry name" value="Dihydrodipicolinate Reductase, domain 2"/>
    <property type="match status" value="1"/>
</dbReference>
<gene>
    <name evidence="12" type="ORF">GCM10009799_00050</name>
</gene>
<keyword evidence="7" id="KW-0791">Threonine biosynthesis</keyword>
<protein>
    <recommendedName>
        <fullName evidence="5">Homoserine dehydrogenase</fullName>
        <ecNumber evidence="4">1.1.1.3</ecNumber>
    </recommendedName>
</protein>
<name>A0ABN2S1Q1_9ACTN</name>
<keyword evidence="13" id="KW-1185">Reference proteome</keyword>
<evidence type="ECO:0000256" key="5">
    <source>
        <dbReference type="ARBA" id="ARBA00013376"/>
    </source>
</evidence>
<dbReference type="RefSeq" id="WP_344159151.1">
    <property type="nucleotide sequence ID" value="NZ_BAAAPC010000001.1"/>
</dbReference>
<comment type="caution">
    <text evidence="12">The sequence shown here is derived from an EMBL/GenBank/DDBJ whole genome shotgun (WGS) entry which is preliminary data.</text>
</comment>
<dbReference type="Proteomes" id="UP001501585">
    <property type="component" value="Unassembled WGS sequence"/>
</dbReference>
<dbReference type="PIRSF" id="PIRSF036497">
    <property type="entry name" value="HDH_short"/>
    <property type="match status" value="1"/>
</dbReference>